<keyword evidence="7" id="KW-0297">G-protein coupled receptor</keyword>
<protein>
    <recommendedName>
        <fullName evidence="14">G-protein coupled receptors family 1 profile domain-containing protein</fullName>
    </recommendedName>
</protein>
<dbReference type="Pfam" id="PF13853">
    <property type="entry name" value="7tm_4"/>
    <property type="match status" value="1"/>
</dbReference>
<keyword evidence="9" id="KW-1015">Disulfide bond</keyword>
<dbReference type="PANTHER" id="PTHR26451">
    <property type="entry name" value="G_PROTEIN_RECEP_F1_2 DOMAIN-CONTAINING PROTEIN"/>
    <property type="match status" value="1"/>
</dbReference>
<organism evidence="15 16">
    <name type="scientific">Neogobius melanostomus</name>
    <name type="common">round goby</name>
    <dbReference type="NCBI Taxonomy" id="47308"/>
    <lineage>
        <taxon>Eukaryota</taxon>
        <taxon>Metazoa</taxon>
        <taxon>Chordata</taxon>
        <taxon>Craniata</taxon>
        <taxon>Vertebrata</taxon>
        <taxon>Euteleostomi</taxon>
        <taxon>Actinopterygii</taxon>
        <taxon>Neopterygii</taxon>
        <taxon>Teleostei</taxon>
        <taxon>Neoteleostei</taxon>
        <taxon>Acanthomorphata</taxon>
        <taxon>Gobiaria</taxon>
        <taxon>Gobiiformes</taxon>
        <taxon>Gobioidei</taxon>
        <taxon>Gobiidae</taxon>
        <taxon>Benthophilinae</taxon>
        <taxon>Neogobiini</taxon>
        <taxon>Neogobius</taxon>
    </lineage>
</organism>
<keyword evidence="2" id="KW-1003">Cell membrane</keyword>
<evidence type="ECO:0000256" key="6">
    <source>
        <dbReference type="ARBA" id="ARBA00022989"/>
    </source>
</evidence>
<evidence type="ECO:0000256" key="3">
    <source>
        <dbReference type="ARBA" id="ARBA00022606"/>
    </source>
</evidence>
<dbReference type="InterPro" id="IPR052921">
    <property type="entry name" value="GPCR1_Superfamily_Member"/>
</dbReference>
<evidence type="ECO:0000256" key="2">
    <source>
        <dbReference type="ARBA" id="ARBA00022475"/>
    </source>
</evidence>
<dbReference type="PANTHER" id="PTHR26451:SF869">
    <property type="entry name" value="OLFACTORY RECEPTOR 530-RELATED"/>
    <property type="match status" value="1"/>
</dbReference>
<evidence type="ECO:0000256" key="10">
    <source>
        <dbReference type="ARBA" id="ARBA00023170"/>
    </source>
</evidence>
<dbReference type="Gene3D" id="1.20.1070.10">
    <property type="entry name" value="Rhodopsin 7-helix transmembrane proteins"/>
    <property type="match status" value="1"/>
</dbReference>
<evidence type="ECO:0000256" key="11">
    <source>
        <dbReference type="ARBA" id="ARBA00023180"/>
    </source>
</evidence>
<feature type="transmembrane region" description="Helical" evidence="13">
    <location>
        <begin position="12"/>
        <end position="37"/>
    </location>
</feature>
<dbReference type="PRINTS" id="PR00237">
    <property type="entry name" value="GPCRRHODOPSN"/>
</dbReference>
<evidence type="ECO:0000256" key="12">
    <source>
        <dbReference type="ARBA" id="ARBA00023224"/>
    </source>
</evidence>
<evidence type="ECO:0000259" key="14">
    <source>
        <dbReference type="PROSITE" id="PS50262"/>
    </source>
</evidence>
<keyword evidence="11" id="KW-0325">Glycoprotein</keyword>
<keyword evidence="10" id="KW-0675">Receptor</keyword>
<keyword evidence="5" id="KW-0552">Olfaction</keyword>
<evidence type="ECO:0000256" key="5">
    <source>
        <dbReference type="ARBA" id="ARBA00022725"/>
    </source>
</evidence>
<dbReference type="AlphaFoldDB" id="A0A8C6SNN5"/>
<keyword evidence="3" id="KW-0716">Sensory transduction</keyword>
<dbReference type="FunFam" id="1.20.1070.10:FF:000024">
    <property type="entry name" value="Olfactory receptor"/>
    <property type="match status" value="1"/>
</dbReference>
<dbReference type="InterPro" id="IPR000276">
    <property type="entry name" value="GPCR_Rhodpsn"/>
</dbReference>
<keyword evidence="8 13" id="KW-0472">Membrane</keyword>
<accession>A0A8C6SNN5</accession>
<evidence type="ECO:0000256" key="7">
    <source>
        <dbReference type="ARBA" id="ARBA00023040"/>
    </source>
</evidence>
<dbReference type="GO" id="GO:0004984">
    <property type="term" value="F:olfactory receptor activity"/>
    <property type="evidence" value="ECO:0007669"/>
    <property type="project" value="InterPro"/>
</dbReference>
<feature type="transmembrane region" description="Helical" evidence="13">
    <location>
        <begin position="129"/>
        <end position="148"/>
    </location>
</feature>
<dbReference type="InterPro" id="IPR000725">
    <property type="entry name" value="Olfact_rcpt"/>
</dbReference>
<dbReference type="SUPFAM" id="SSF81321">
    <property type="entry name" value="Family A G protein-coupled receptor-like"/>
    <property type="match status" value="1"/>
</dbReference>
<feature type="transmembrane region" description="Helical" evidence="13">
    <location>
        <begin position="230"/>
        <end position="249"/>
    </location>
</feature>
<name>A0A8C6SNN5_9GOBI</name>
<reference evidence="15" key="2">
    <citation type="submission" date="2025-09" db="UniProtKB">
        <authorList>
            <consortium name="Ensembl"/>
        </authorList>
    </citation>
    <scope>IDENTIFICATION</scope>
</reference>
<evidence type="ECO:0000313" key="15">
    <source>
        <dbReference type="Ensembl" id="ENSNMLP00000009419.1"/>
    </source>
</evidence>
<dbReference type="GO" id="GO:0005886">
    <property type="term" value="C:plasma membrane"/>
    <property type="evidence" value="ECO:0007669"/>
    <property type="project" value="UniProtKB-SubCell"/>
</dbReference>
<dbReference type="PROSITE" id="PS50262">
    <property type="entry name" value="G_PROTEIN_RECEP_F1_2"/>
    <property type="match status" value="1"/>
</dbReference>
<keyword evidence="16" id="KW-1185">Reference proteome</keyword>
<dbReference type="GO" id="GO:0004930">
    <property type="term" value="F:G protein-coupled receptor activity"/>
    <property type="evidence" value="ECO:0007669"/>
    <property type="project" value="UniProtKB-KW"/>
</dbReference>
<keyword evidence="4 13" id="KW-0812">Transmembrane</keyword>
<dbReference type="Ensembl" id="ENSNMLT00000010654.1">
    <property type="protein sequence ID" value="ENSNMLP00000009419.1"/>
    <property type="gene ID" value="ENSNMLG00000006558.1"/>
</dbReference>
<keyword evidence="12" id="KW-0807">Transducer</keyword>
<evidence type="ECO:0000256" key="9">
    <source>
        <dbReference type="ARBA" id="ARBA00023157"/>
    </source>
</evidence>
<evidence type="ECO:0000256" key="1">
    <source>
        <dbReference type="ARBA" id="ARBA00004651"/>
    </source>
</evidence>
<keyword evidence="6 13" id="KW-1133">Transmembrane helix</keyword>
<sequence length="314" mass="35819">MGMILFLVWHLFLYFMCFVYVITFFGNVVLLSIIFLVRALHTPKYMIVFNLGVSDLCGSTALIPKLLDTFLFENRYIAYNTCLCYFFFVLLFGSMQSWTLALMAYDRFIAICFPLHYHNIMTTPAVSGLLVFVWLLAASVMGTVAGLINRLSFCKSFVIQSFYCDHAALYPLACNSAVLNQRFVVFAGMVMYICPLLVIGGSYTSIAVALKRTVSRGERFKAFKTCSTHLILVTVFFVPLVGSQIAVYFPNYHPNIRMMNFTLSQTVPSLLNPFIYSLKTDEMLTAIKTLFRKYIPRKYNYTPCGPLVWKTLTL</sequence>
<dbReference type="PRINTS" id="PR00245">
    <property type="entry name" value="OLFACTORYR"/>
</dbReference>
<evidence type="ECO:0000256" key="8">
    <source>
        <dbReference type="ARBA" id="ARBA00023136"/>
    </source>
</evidence>
<proteinExistence type="predicted"/>
<dbReference type="Proteomes" id="UP000694523">
    <property type="component" value="Unplaced"/>
</dbReference>
<feature type="domain" description="G-protein coupled receptors family 1 profile" evidence="14">
    <location>
        <begin position="26"/>
        <end position="276"/>
    </location>
</feature>
<dbReference type="InterPro" id="IPR017452">
    <property type="entry name" value="GPCR_Rhodpsn_7TM"/>
</dbReference>
<dbReference type="GO" id="GO:0005549">
    <property type="term" value="F:odorant binding"/>
    <property type="evidence" value="ECO:0007669"/>
    <property type="project" value="TreeGrafter"/>
</dbReference>
<comment type="subcellular location">
    <subcellularLocation>
        <location evidence="1">Cell membrane</location>
        <topology evidence="1">Multi-pass membrane protein</topology>
    </subcellularLocation>
</comment>
<reference evidence="15" key="1">
    <citation type="submission" date="2025-08" db="UniProtKB">
        <authorList>
            <consortium name="Ensembl"/>
        </authorList>
    </citation>
    <scope>IDENTIFICATION</scope>
</reference>
<evidence type="ECO:0000256" key="4">
    <source>
        <dbReference type="ARBA" id="ARBA00022692"/>
    </source>
</evidence>
<evidence type="ECO:0000256" key="13">
    <source>
        <dbReference type="SAM" id="Phobius"/>
    </source>
</evidence>
<evidence type="ECO:0000313" key="16">
    <source>
        <dbReference type="Proteomes" id="UP000694523"/>
    </source>
</evidence>
<feature type="transmembrane region" description="Helical" evidence="13">
    <location>
        <begin position="183"/>
        <end position="210"/>
    </location>
</feature>